<organism evidence="3 4">
    <name type="scientific">Variovorax humicola</name>
    <dbReference type="NCBI Taxonomy" id="1769758"/>
    <lineage>
        <taxon>Bacteria</taxon>
        <taxon>Pseudomonadati</taxon>
        <taxon>Pseudomonadota</taxon>
        <taxon>Betaproteobacteria</taxon>
        <taxon>Burkholderiales</taxon>
        <taxon>Comamonadaceae</taxon>
        <taxon>Variovorax</taxon>
    </lineage>
</organism>
<keyword evidence="2" id="KW-0732">Signal</keyword>
<dbReference type="Proteomes" id="UP001363010">
    <property type="component" value="Unassembled WGS sequence"/>
</dbReference>
<evidence type="ECO:0000256" key="1">
    <source>
        <dbReference type="SAM" id="MobiDB-lite"/>
    </source>
</evidence>
<name>A0ABU8VUJ3_9BURK</name>
<evidence type="ECO:0000313" key="3">
    <source>
        <dbReference type="EMBL" id="MEJ8821476.1"/>
    </source>
</evidence>
<reference evidence="3 4" key="1">
    <citation type="submission" date="2024-03" db="EMBL/GenBank/DDBJ databases">
        <title>Novel species of the genus Variovorax.</title>
        <authorList>
            <person name="Liu Q."/>
            <person name="Xin Y.-H."/>
        </authorList>
    </citation>
    <scope>NUCLEOTIDE SEQUENCE [LARGE SCALE GENOMIC DNA]</scope>
    <source>
        <strain evidence="3 4">KACC 18501</strain>
    </source>
</reference>
<gene>
    <name evidence="3" type="ORF">WKW80_05415</name>
</gene>
<feature type="signal peptide" evidence="2">
    <location>
        <begin position="1"/>
        <end position="20"/>
    </location>
</feature>
<proteinExistence type="predicted"/>
<protein>
    <submittedName>
        <fullName evidence="3">Uncharacterized protein</fullName>
    </submittedName>
</protein>
<feature type="region of interest" description="Disordered" evidence="1">
    <location>
        <begin position="38"/>
        <end position="101"/>
    </location>
</feature>
<comment type="caution">
    <text evidence="3">The sequence shown here is derived from an EMBL/GenBank/DDBJ whole genome shotgun (WGS) entry which is preliminary data.</text>
</comment>
<sequence>MRNYVVLSLCLAAACSTAVADELKLPVESGEKGTVYVSPNVTSTEDSLNSKGAKVGVERPDGGKTFAGTDTSGPRPTYSAGGETGGKTSFSAEGFSDGKNNTGAKAGVKIKY</sequence>
<keyword evidence="4" id="KW-1185">Reference proteome</keyword>
<feature type="compositionally biased region" description="Polar residues" evidence="1">
    <location>
        <begin position="38"/>
        <end position="50"/>
    </location>
</feature>
<dbReference type="EMBL" id="JBBKZV010000002">
    <property type="protein sequence ID" value="MEJ8821476.1"/>
    <property type="molecule type" value="Genomic_DNA"/>
</dbReference>
<dbReference type="PROSITE" id="PS51257">
    <property type="entry name" value="PROKAR_LIPOPROTEIN"/>
    <property type="match status" value="1"/>
</dbReference>
<evidence type="ECO:0000313" key="4">
    <source>
        <dbReference type="Proteomes" id="UP001363010"/>
    </source>
</evidence>
<accession>A0ABU8VUJ3</accession>
<evidence type="ECO:0000256" key="2">
    <source>
        <dbReference type="SAM" id="SignalP"/>
    </source>
</evidence>
<feature type="chain" id="PRO_5047299789" evidence="2">
    <location>
        <begin position="21"/>
        <end position="112"/>
    </location>
</feature>
<dbReference type="RefSeq" id="WP_340362525.1">
    <property type="nucleotide sequence ID" value="NZ_JBBKZV010000002.1"/>
</dbReference>